<dbReference type="InterPro" id="IPR011009">
    <property type="entry name" value="Kinase-like_dom_sf"/>
</dbReference>
<dbReference type="InterPro" id="IPR051678">
    <property type="entry name" value="AGP_Transferase"/>
</dbReference>
<dbReference type="Proteomes" id="UP001596398">
    <property type="component" value="Unassembled WGS sequence"/>
</dbReference>
<dbReference type="SUPFAM" id="SSF56112">
    <property type="entry name" value="Protein kinase-like (PK-like)"/>
    <property type="match status" value="1"/>
</dbReference>
<dbReference type="PANTHER" id="PTHR21310">
    <property type="entry name" value="AMINOGLYCOSIDE PHOSPHOTRANSFERASE-RELATED-RELATED"/>
    <property type="match status" value="1"/>
</dbReference>
<proteinExistence type="predicted"/>
<evidence type="ECO:0000259" key="1">
    <source>
        <dbReference type="Pfam" id="PF01636"/>
    </source>
</evidence>
<gene>
    <name evidence="2" type="ORF">ACFQJ4_05440</name>
</gene>
<dbReference type="Gene3D" id="3.90.1200.10">
    <property type="match status" value="1"/>
</dbReference>
<dbReference type="RefSeq" id="WP_276235779.1">
    <property type="nucleotide sequence ID" value="NZ_CP119802.1"/>
</dbReference>
<reference evidence="2 3" key="1">
    <citation type="journal article" date="2019" name="Int. J. Syst. Evol. Microbiol.">
        <title>The Global Catalogue of Microorganisms (GCM) 10K type strain sequencing project: providing services to taxonomists for standard genome sequencing and annotation.</title>
        <authorList>
            <consortium name="The Broad Institute Genomics Platform"/>
            <consortium name="The Broad Institute Genome Sequencing Center for Infectious Disease"/>
            <person name="Wu L."/>
            <person name="Ma J."/>
        </authorList>
    </citation>
    <scope>NUCLEOTIDE SEQUENCE [LARGE SCALE GENOMIC DNA]</scope>
    <source>
        <strain evidence="2 3">DT85</strain>
    </source>
</reference>
<protein>
    <submittedName>
        <fullName evidence="2">Phosphotransferase family protein</fullName>
    </submittedName>
</protein>
<evidence type="ECO:0000313" key="2">
    <source>
        <dbReference type="EMBL" id="MFC7234761.1"/>
    </source>
</evidence>
<name>A0ABD5ZNC6_9EURY</name>
<dbReference type="Gene3D" id="3.30.200.20">
    <property type="entry name" value="Phosphorylase Kinase, domain 1"/>
    <property type="match status" value="1"/>
</dbReference>
<dbReference type="InterPro" id="IPR002575">
    <property type="entry name" value="Aminoglycoside_PTrfase"/>
</dbReference>
<feature type="domain" description="Aminoglycoside phosphotransferase" evidence="1">
    <location>
        <begin position="45"/>
        <end position="294"/>
    </location>
</feature>
<accession>A0ABD5ZNC6</accession>
<organism evidence="2 3">
    <name type="scientific">Halosegnis marinus</name>
    <dbReference type="NCBI Taxonomy" id="3034023"/>
    <lineage>
        <taxon>Archaea</taxon>
        <taxon>Methanobacteriati</taxon>
        <taxon>Methanobacteriota</taxon>
        <taxon>Stenosarchaea group</taxon>
        <taxon>Halobacteria</taxon>
        <taxon>Halobacteriales</taxon>
        <taxon>Natronomonadaceae</taxon>
        <taxon>Halosegnis</taxon>
    </lineage>
</organism>
<sequence length="350" mass="38685">MTDVDADAVAGMVRACAPEWELRGYERAEEGTDFVAVVDCATPDGDRTAVLKATTAGFVRPEIARSEPRLLALVGRETSIPVPEVYGFADDHDEYPAPFYLMAYAPGENYEDDPSALPDAARERVVREAGGNLADLHAVGELPRVGRVGVRDGDLAVLDYDDGPADDFRAHFARGVEETCDALADGTYFPDRADEPDRFADLADPLRAALRERADALREPEPPRYCHWDYRYGNLLVDPDTGETRAVLDWANLTAAEPAYNLAKVESHLFDAQADGPERAADLRALFRESYAAARDGWTFTPAVESRMETYLLKCRAEAMACLPLWLEDATAEEKDERERQHRDAVADAL</sequence>
<comment type="caution">
    <text evidence="2">The sequence shown here is derived from an EMBL/GenBank/DDBJ whole genome shotgun (WGS) entry which is preliminary data.</text>
</comment>
<dbReference type="Pfam" id="PF01636">
    <property type="entry name" value="APH"/>
    <property type="match status" value="1"/>
</dbReference>
<dbReference type="GeneID" id="79266431"/>
<dbReference type="AlphaFoldDB" id="A0ABD5ZNC6"/>
<evidence type="ECO:0000313" key="3">
    <source>
        <dbReference type="Proteomes" id="UP001596398"/>
    </source>
</evidence>
<dbReference type="EMBL" id="JBHTAP010000001">
    <property type="protein sequence ID" value="MFC7234761.1"/>
    <property type="molecule type" value="Genomic_DNA"/>
</dbReference>
<keyword evidence="3" id="KW-1185">Reference proteome</keyword>